<keyword evidence="1" id="KW-0812">Transmembrane</keyword>
<keyword evidence="2" id="KW-0732">Signal</keyword>
<evidence type="ECO:0000313" key="4">
    <source>
        <dbReference type="Proteomes" id="UP000319731"/>
    </source>
</evidence>
<evidence type="ECO:0000256" key="1">
    <source>
        <dbReference type="SAM" id="Phobius"/>
    </source>
</evidence>
<keyword evidence="1" id="KW-1133">Transmembrane helix</keyword>
<evidence type="ECO:0000313" key="3">
    <source>
        <dbReference type="EMBL" id="TPX37672.1"/>
    </source>
</evidence>
<dbReference type="EMBL" id="QEAO01000002">
    <property type="protein sequence ID" value="TPX37672.1"/>
    <property type="molecule type" value="Genomic_DNA"/>
</dbReference>
<dbReference type="GeneID" id="42001939"/>
<keyword evidence="4" id="KW-1185">Reference proteome</keyword>
<protein>
    <submittedName>
        <fullName evidence="3">Uncharacterized protein</fullName>
    </submittedName>
</protein>
<name>A0A507CDH8_9FUNG</name>
<sequence length="222" mass="24118">MAAALALPFAFIPLFGVTALLNNDQFKQNVFGKDSKPKDIQHTKLMALAGTAAPIAMLYARASRGVSVRFLPLTLLGAALKTVGIFGSAQAVLAPNPMMDVFLNGQTRTSWGAHNTKPEGLVRVTRHPLSFSVAAYSVGNLITRFSPTDMIFWTGVGAFSVFHAYLEDKANKPVLGEAFYNQTSFTPFQAIREDRQKIADVKAEIHEKAIAFTTLASPLFLL</sequence>
<organism evidence="3 4">
    <name type="scientific">Synchytrium microbalum</name>
    <dbReference type="NCBI Taxonomy" id="1806994"/>
    <lineage>
        <taxon>Eukaryota</taxon>
        <taxon>Fungi</taxon>
        <taxon>Fungi incertae sedis</taxon>
        <taxon>Chytridiomycota</taxon>
        <taxon>Chytridiomycota incertae sedis</taxon>
        <taxon>Chytridiomycetes</taxon>
        <taxon>Synchytriales</taxon>
        <taxon>Synchytriaceae</taxon>
        <taxon>Synchytrium</taxon>
    </lineage>
</organism>
<reference evidence="3 4" key="1">
    <citation type="journal article" date="2019" name="Sci. Rep.">
        <title>Comparative genomics of chytrid fungi reveal insights into the obligate biotrophic and pathogenic lifestyle of Synchytrium endobioticum.</title>
        <authorList>
            <person name="van de Vossenberg B.T.L.H."/>
            <person name="Warris S."/>
            <person name="Nguyen H.D.T."/>
            <person name="van Gent-Pelzer M.P.E."/>
            <person name="Joly D.L."/>
            <person name="van de Geest H.C."/>
            <person name="Bonants P.J.M."/>
            <person name="Smith D.S."/>
            <person name="Levesque C.A."/>
            <person name="van der Lee T.A.J."/>
        </authorList>
    </citation>
    <scope>NUCLEOTIDE SEQUENCE [LARGE SCALE GENOMIC DNA]</scope>
    <source>
        <strain evidence="3 4">JEL517</strain>
    </source>
</reference>
<keyword evidence="1" id="KW-0472">Membrane</keyword>
<proteinExistence type="predicted"/>
<dbReference type="AlphaFoldDB" id="A0A507CDH8"/>
<dbReference type="RefSeq" id="XP_031027583.1">
    <property type="nucleotide sequence ID" value="XM_031166642.1"/>
</dbReference>
<feature type="signal peptide" evidence="2">
    <location>
        <begin position="1"/>
        <end position="19"/>
    </location>
</feature>
<comment type="caution">
    <text evidence="3">The sequence shown here is derived from an EMBL/GenBank/DDBJ whole genome shotgun (WGS) entry which is preliminary data.</text>
</comment>
<evidence type="ECO:0000256" key="2">
    <source>
        <dbReference type="SAM" id="SignalP"/>
    </source>
</evidence>
<dbReference type="Proteomes" id="UP000319731">
    <property type="component" value="Unassembled WGS sequence"/>
</dbReference>
<accession>A0A507CDH8</accession>
<dbReference type="OrthoDB" id="41527at2759"/>
<feature type="transmembrane region" description="Helical" evidence="1">
    <location>
        <begin position="72"/>
        <end position="93"/>
    </location>
</feature>
<gene>
    <name evidence="3" type="ORF">SmJEL517_g00713</name>
</gene>
<feature type="chain" id="PRO_5021233324" evidence="2">
    <location>
        <begin position="20"/>
        <end position="222"/>
    </location>
</feature>